<dbReference type="EMBL" id="JAQMLU010000012">
    <property type="protein sequence ID" value="MDB8750374.1"/>
    <property type="molecule type" value="Genomic_DNA"/>
</dbReference>
<comment type="caution">
    <text evidence="1">The sequence shown here is derived from an EMBL/GenBank/DDBJ whole genome shotgun (WGS) entry which is preliminary data.</text>
</comment>
<organism evidence="1 2">
    <name type="scientific">Ruminococcus bicirculans</name>
    <name type="common">ex Wegman et al. 2014</name>
    <dbReference type="NCBI Taxonomy" id="1160721"/>
    <lineage>
        <taxon>Bacteria</taxon>
        <taxon>Bacillati</taxon>
        <taxon>Bacillota</taxon>
        <taxon>Clostridia</taxon>
        <taxon>Eubacteriales</taxon>
        <taxon>Oscillospiraceae</taxon>
        <taxon>Ruminococcus</taxon>
    </lineage>
</organism>
<accession>A0AAW6EKM2</accession>
<gene>
    <name evidence="1" type="ORF">PNW00_07950</name>
</gene>
<reference evidence="1" key="1">
    <citation type="submission" date="2023-01" db="EMBL/GenBank/DDBJ databases">
        <title>Human gut microbiome strain richness.</title>
        <authorList>
            <person name="Chen-Liaw A."/>
        </authorList>
    </citation>
    <scope>NUCLEOTIDE SEQUENCE</scope>
    <source>
        <strain evidence="1">D43st1_D9_D43t1_170807</strain>
    </source>
</reference>
<sequence>MNLNKMIIDHLMNINWFENCTQNAVLNIRYGYEFVSIKKLEQSLLGVKWQNIELEEVNKLTEYLFHNYSDLYQNKWNTLVVEFKDKHLKNFDRLLLAKINEVFGNLSTLVINYVHWDILEIVMAYTFEDCLEPTFYSEILKIYQNGFFPCGWRGKFPHGNMLIY</sequence>
<dbReference type="AlphaFoldDB" id="A0AAW6EKM2"/>
<protein>
    <recommendedName>
        <fullName evidence="3">Barstar (barnase inhibitor) domain-containing protein</fullName>
    </recommendedName>
</protein>
<evidence type="ECO:0000313" key="2">
    <source>
        <dbReference type="Proteomes" id="UP001213042"/>
    </source>
</evidence>
<dbReference type="Proteomes" id="UP001213042">
    <property type="component" value="Unassembled WGS sequence"/>
</dbReference>
<proteinExistence type="predicted"/>
<dbReference type="RefSeq" id="WP_195221323.1">
    <property type="nucleotide sequence ID" value="NZ_JADMWL010000014.1"/>
</dbReference>
<evidence type="ECO:0000313" key="1">
    <source>
        <dbReference type="EMBL" id="MDB8750374.1"/>
    </source>
</evidence>
<evidence type="ECO:0008006" key="3">
    <source>
        <dbReference type="Google" id="ProtNLM"/>
    </source>
</evidence>
<name>A0AAW6EKM2_9FIRM</name>